<dbReference type="PROSITE" id="PS50928">
    <property type="entry name" value="ABC_TM1"/>
    <property type="match status" value="1"/>
</dbReference>
<dbReference type="Proteomes" id="UP000256941">
    <property type="component" value="Unassembled WGS sequence"/>
</dbReference>
<evidence type="ECO:0000256" key="6">
    <source>
        <dbReference type="ARBA" id="ARBA00022970"/>
    </source>
</evidence>
<dbReference type="InterPro" id="IPR010065">
    <property type="entry name" value="AA_ABC_transptr_permease_3TM"/>
</dbReference>
<evidence type="ECO:0000256" key="7">
    <source>
        <dbReference type="ARBA" id="ARBA00022989"/>
    </source>
</evidence>
<sequence>MSYNFQFGIVLDALPDLMRGAALSLSIAIVTMAVGIVLAMPLAVGSWNGKGLVTFLSRSWIELARNTPCLAQIYFFFYGLGAFGIFLSPWLAVGIALCFNNAGYLAEIFRGGLKGVNANQMKGARSLGFGPVGAYRYVVFPQVFTNTFSSIGNQFIWALLNTSLGALIGLYDLSGVAMDYQSRTFKTFEFFLAIAVIYFILAKLVLFLANRFKPGGARHAA</sequence>
<accession>A0A3D9XVQ6</accession>
<dbReference type="PANTHER" id="PTHR30614">
    <property type="entry name" value="MEMBRANE COMPONENT OF AMINO ACID ABC TRANSPORTER"/>
    <property type="match status" value="1"/>
</dbReference>
<dbReference type="GO" id="GO:0043190">
    <property type="term" value="C:ATP-binding cassette (ABC) transporter complex"/>
    <property type="evidence" value="ECO:0007669"/>
    <property type="project" value="InterPro"/>
</dbReference>
<feature type="transmembrane region" description="Helical" evidence="9">
    <location>
        <begin position="21"/>
        <end position="44"/>
    </location>
</feature>
<feature type="transmembrane region" description="Helical" evidence="9">
    <location>
        <begin position="190"/>
        <end position="209"/>
    </location>
</feature>
<dbReference type="NCBIfam" id="TIGR01726">
    <property type="entry name" value="HEQRo_perm_3TM"/>
    <property type="match status" value="1"/>
</dbReference>
<dbReference type="RefSeq" id="WP_114537807.1">
    <property type="nucleotide sequence ID" value="NZ_CP038196.1"/>
</dbReference>
<dbReference type="InterPro" id="IPR035906">
    <property type="entry name" value="MetI-like_sf"/>
</dbReference>
<gene>
    <name evidence="10" type="ORF">BDD41_1734</name>
</gene>
<evidence type="ECO:0000256" key="5">
    <source>
        <dbReference type="ARBA" id="ARBA00022692"/>
    </source>
</evidence>
<feature type="transmembrane region" description="Helical" evidence="9">
    <location>
        <begin position="155"/>
        <end position="178"/>
    </location>
</feature>
<dbReference type="Gene3D" id="1.10.3720.10">
    <property type="entry name" value="MetI-like"/>
    <property type="match status" value="1"/>
</dbReference>
<evidence type="ECO:0000256" key="2">
    <source>
        <dbReference type="ARBA" id="ARBA00010072"/>
    </source>
</evidence>
<evidence type="ECO:0000256" key="4">
    <source>
        <dbReference type="ARBA" id="ARBA00022475"/>
    </source>
</evidence>
<evidence type="ECO:0000313" key="10">
    <source>
        <dbReference type="EMBL" id="REF73203.1"/>
    </source>
</evidence>
<keyword evidence="6" id="KW-0029">Amino-acid transport</keyword>
<keyword evidence="7 9" id="KW-1133">Transmembrane helix</keyword>
<dbReference type="PANTHER" id="PTHR30614:SF0">
    <property type="entry name" value="L-CYSTINE TRANSPORT SYSTEM PERMEASE PROTEIN TCYL"/>
    <property type="match status" value="1"/>
</dbReference>
<keyword evidence="5 9" id="KW-0812">Transmembrane</keyword>
<dbReference type="AlphaFoldDB" id="A0A369TVL0"/>
<name>A0A369TVL0_PARVE</name>
<evidence type="ECO:0000256" key="8">
    <source>
        <dbReference type="ARBA" id="ARBA00023136"/>
    </source>
</evidence>
<evidence type="ECO:0000256" key="3">
    <source>
        <dbReference type="ARBA" id="ARBA00022448"/>
    </source>
</evidence>
<evidence type="ECO:0000256" key="9">
    <source>
        <dbReference type="RuleBase" id="RU363032"/>
    </source>
</evidence>
<dbReference type="CDD" id="cd06261">
    <property type="entry name" value="TM_PBP2"/>
    <property type="match status" value="1"/>
</dbReference>
<reference evidence="10 11" key="1">
    <citation type="submission" date="2018-08" db="EMBL/GenBank/DDBJ databases">
        <title>Genomic Encyclopedia of Archaeal and Bacterial Type Strains, Phase II (KMG-II): from individual species to whole genera.</title>
        <authorList>
            <person name="Goeker M."/>
        </authorList>
    </citation>
    <scope>NUCLEOTIDE SEQUENCE [LARGE SCALE GENOMIC DNA]</scope>
    <source>
        <strain evidence="10 11">DSM 17099</strain>
    </source>
</reference>
<evidence type="ECO:0000313" key="11">
    <source>
        <dbReference type="Proteomes" id="UP000256941"/>
    </source>
</evidence>
<comment type="subcellular location">
    <subcellularLocation>
        <location evidence="1">Cell inner membrane</location>
        <topology evidence="1">Multi-pass membrane protein</topology>
    </subcellularLocation>
    <subcellularLocation>
        <location evidence="9">Cell membrane</location>
        <topology evidence="9">Multi-pass membrane protein</topology>
    </subcellularLocation>
</comment>
<keyword evidence="3 9" id="KW-0813">Transport</keyword>
<dbReference type="InterPro" id="IPR000515">
    <property type="entry name" value="MetI-like"/>
</dbReference>
<keyword evidence="4" id="KW-1003">Cell membrane</keyword>
<dbReference type="Pfam" id="PF00528">
    <property type="entry name" value="BPD_transp_1"/>
    <property type="match status" value="1"/>
</dbReference>
<organism evidence="10 11">
    <name type="scientific">Paracoccus versutus</name>
    <name type="common">Thiobacillus versutus</name>
    <dbReference type="NCBI Taxonomy" id="34007"/>
    <lineage>
        <taxon>Bacteria</taxon>
        <taxon>Pseudomonadati</taxon>
        <taxon>Pseudomonadota</taxon>
        <taxon>Alphaproteobacteria</taxon>
        <taxon>Rhodobacterales</taxon>
        <taxon>Paracoccaceae</taxon>
        <taxon>Paracoccus</taxon>
    </lineage>
</organism>
<evidence type="ECO:0000256" key="1">
    <source>
        <dbReference type="ARBA" id="ARBA00004429"/>
    </source>
</evidence>
<feature type="transmembrane region" description="Helical" evidence="9">
    <location>
        <begin position="73"/>
        <end position="99"/>
    </location>
</feature>
<accession>A0A369TVL0</accession>
<dbReference type="InterPro" id="IPR043429">
    <property type="entry name" value="ArtM/GltK/GlnP/TcyL/YhdX-like"/>
</dbReference>
<keyword evidence="8 9" id="KW-0472">Membrane</keyword>
<dbReference type="GO" id="GO:0015184">
    <property type="term" value="F:L-cystine transmembrane transporter activity"/>
    <property type="evidence" value="ECO:0007669"/>
    <property type="project" value="TreeGrafter"/>
</dbReference>
<dbReference type="SUPFAM" id="SSF161098">
    <property type="entry name" value="MetI-like"/>
    <property type="match status" value="1"/>
</dbReference>
<comment type="caution">
    <text evidence="10">The sequence shown here is derived from an EMBL/GenBank/DDBJ whole genome shotgun (WGS) entry which is preliminary data.</text>
</comment>
<proteinExistence type="inferred from homology"/>
<dbReference type="EMBL" id="QTUJ01000001">
    <property type="protein sequence ID" value="REF73203.1"/>
    <property type="molecule type" value="Genomic_DNA"/>
</dbReference>
<comment type="similarity">
    <text evidence="2">Belongs to the binding-protein-dependent transport system permease family. HisMQ subfamily.</text>
</comment>
<protein>
    <submittedName>
        <fullName evidence="10">Amino acid ABC transporter membrane protein 1 (PAAT family)</fullName>
    </submittedName>
</protein>